<feature type="region of interest" description="Disordered" evidence="6">
    <location>
        <begin position="23"/>
        <end position="42"/>
    </location>
</feature>
<dbReference type="Pfam" id="PF07690">
    <property type="entry name" value="MFS_1"/>
    <property type="match status" value="1"/>
</dbReference>
<evidence type="ECO:0000256" key="6">
    <source>
        <dbReference type="SAM" id="MobiDB-lite"/>
    </source>
</evidence>
<protein>
    <recommendedName>
        <fullName evidence="8">Major facilitator superfamily (MFS) profile domain-containing protein</fullName>
    </recommendedName>
</protein>
<reference evidence="9" key="1">
    <citation type="journal article" date="2020" name="Stud. Mycol.">
        <title>101 Dothideomycetes genomes: a test case for predicting lifestyles and emergence of pathogens.</title>
        <authorList>
            <person name="Haridas S."/>
            <person name="Albert R."/>
            <person name="Binder M."/>
            <person name="Bloem J."/>
            <person name="Labutti K."/>
            <person name="Salamov A."/>
            <person name="Andreopoulos B."/>
            <person name="Baker S."/>
            <person name="Barry K."/>
            <person name="Bills G."/>
            <person name="Bluhm B."/>
            <person name="Cannon C."/>
            <person name="Castanera R."/>
            <person name="Culley D."/>
            <person name="Daum C."/>
            <person name="Ezra D."/>
            <person name="Gonzalez J."/>
            <person name="Henrissat B."/>
            <person name="Kuo A."/>
            <person name="Liang C."/>
            <person name="Lipzen A."/>
            <person name="Lutzoni F."/>
            <person name="Magnuson J."/>
            <person name="Mondo S."/>
            <person name="Nolan M."/>
            <person name="Ohm R."/>
            <person name="Pangilinan J."/>
            <person name="Park H.-J."/>
            <person name="Ramirez L."/>
            <person name="Alfaro M."/>
            <person name="Sun H."/>
            <person name="Tritt A."/>
            <person name="Yoshinaga Y."/>
            <person name="Zwiers L.-H."/>
            <person name="Turgeon B."/>
            <person name="Goodwin S."/>
            <person name="Spatafora J."/>
            <person name="Crous P."/>
            <person name="Grigoriev I."/>
        </authorList>
    </citation>
    <scope>NUCLEOTIDE SEQUENCE</scope>
    <source>
        <strain evidence="9">ATCC 36951</strain>
    </source>
</reference>
<keyword evidence="5 7" id="KW-0472">Membrane</keyword>
<evidence type="ECO:0000313" key="10">
    <source>
        <dbReference type="Proteomes" id="UP000799537"/>
    </source>
</evidence>
<evidence type="ECO:0000256" key="3">
    <source>
        <dbReference type="ARBA" id="ARBA00022692"/>
    </source>
</evidence>
<dbReference type="Gene3D" id="1.20.1250.20">
    <property type="entry name" value="MFS general substrate transporter like domains"/>
    <property type="match status" value="1"/>
</dbReference>
<dbReference type="OrthoDB" id="419616at2759"/>
<evidence type="ECO:0000256" key="5">
    <source>
        <dbReference type="ARBA" id="ARBA00023136"/>
    </source>
</evidence>
<gene>
    <name evidence="9" type="ORF">M409DRAFT_17751</name>
</gene>
<keyword evidence="2" id="KW-0813">Transport</keyword>
<dbReference type="PANTHER" id="PTHR23504">
    <property type="entry name" value="MAJOR FACILITATOR SUPERFAMILY DOMAIN-CONTAINING PROTEIN 10"/>
    <property type="match status" value="1"/>
</dbReference>
<evidence type="ECO:0000259" key="8">
    <source>
        <dbReference type="PROSITE" id="PS50850"/>
    </source>
</evidence>
<feature type="transmembrane region" description="Helical" evidence="7">
    <location>
        <begin position="217"/>
        <end position="236"/>
    </location>
</feature>
<evidence type="ECO:0000256" key="2">
    <source>
        <dbReference type="ARBA" id="ARBA00022448"/>
    </source>
</evidence>
<evidence type="ECO:0000256" key="4">
    <source>
        <dbReference type="ARBA" id="ARBA00022989"/>
    </source>
</evidence>
<feature type="transmembrane region" description="Helical" evidence="7">
    <location>
        <begin position="303"/>
        <end position="322"/>
    </location>
</feature>
<dbReference type="InterPro" id="IPR020846">
    <property type="entry name" value="MFS_dom"/>
</dbReference>
<feature type="transmembrane region" description="Helical" evidence="7">
    <location>
        <begin position="117"/>
        <end position="138"/>
    </location>
</feature>
<dbReference type="Proteomes" id="UP000799537">
    <property type="component" value="Unassembled WGS sequence"/>
</dbReference>
<evidence type="ECO:0000256" key="1">
    <source>
        <dbReference type="ARBA" id="ARBA00004141"/>
    </source>
</evidence>
<feature type="transmembrane region" description="Helical" evidence="7">
    <location>
        <begin position="481"/>
        <end position="502"/>
    </location>
</feature>
<proteinExistence type="predicted"/>
<name>A0A6A6D272_ZASCE</name>
<dbReference type="SUPFAM" id="SSF103473">
    <property type="entry name" value="MFS general substrate transporter"/>
    <property type="match status" value="1"/>
</dbReference>
<evidence type="ECO:0000256" key="7">
    <source>
        <dbReference type="SAM" id="Phobius"/>
    </source>
</evidence>
<feature type="transmembrane region" description="Helical" evidence="7">
    <location>
        <begin position="410"/>
        <end position="439"/>
    </location>
</feature>
<dbReference type="AlphaFoldDB" id="A0A6A6D272"/>
<feature type="transmembrane region" description="Helical" evidence="7">
    <location>
        <begin position="144"/>
        <end position="164"/>
    </location>
</feature>
<feature type="transmembrane region" description="Helical" evidence="7">
    <location>
        <begin position="384"/>
        <end position="404"/>
    </location>
</feature>
<keyword evidence="4 7" id="KW-1133">Transmembrane helix</keyword>
<evidence type="ECO:0000313" key="9">
    <source>
        <dbReference type="EMBL" id="KAF2172518.1"/>
    </source>
</evidence>
<dbReference type="GeneID" id="54557471"/>
<dbReference type="InterPro" id="IPR036259">
    <property type="entry name" value="MFS_trans_sf"/>
</dbReference>
<dbReference type="GO" id="GO:0016020">
    <property type="term" value="C:membrane"/>
    <property type="evidence" value="ECO:0007669"/>
    <property type="project" value="UniProtKB-SubCell"/>
</dbReference>
<keyword evidence="10" id="KW-1185">Reference proteome</keyword>
<feature type="transmembrane region" description="Helical" evidence="7">
    <location>
        <begin position="451"/>
        <end position="475"/>
    </location>
</feature>
<accession>A0A6A6D272</accession>
<dbReference type="RefSeq" id="XP_033673407.1">
    <property type="nucleotide sequence ID" value="XM_033804199.1"/>
</dbReference>
<feature type="transmembrane region" description="Helical" evidence="7">
    <location>
        <begin position="89"/>
        <end position="108"/>
    </location>
</feature>
<dbReference type="GO" id="GO:0022857">
    <property type="term" value="F:transmembrane transporter activity"/>
    <property type="evidence" value="ECO:0007669"/>
    <property type="project" value="InterPro"/>
</dbReference>
<keyword evidence="3 7" id="KW-0812">Transmembrane</keyword>
<sequence length="537" mass="57932">MFGFHSRSRSLIPVRDMEKMEEAYTEKRPQFEEEEQQEPMTSRQRRNLTLIYLLFLAEAIMASSLSSQINILLPSATACLTMNTSFLRSILQCAYYFGSASGIVWGLVADRLGRRKVALVGLLGMSACCISMGFATNFTAFCVLRYIAGAISAAVTVSGLAMLADSTHGNSSRTKIVARLPMVAVCGQLGPLLTNTIRHYAQDHFEGIFARYPGLGGQMACSLLVLSITIAEIILLDETLPQNEKKSFGQDDEIDCEKAAFLGQQPERDSTDSQESLAISIIEALNDDAAIPRPSRISIGQMLTAPAVLILLASFSFLSLHASTFEVMLQHVGHTDTHNAGMGVPCSWLQPVLLVVKVVAALRIMHFIPYLVSRVGLLPLYRRISFVFPALYVVIPTVALAVHATGSSPILSAIVSTMAVLAKTTLAGAAHVLVLLLVMSATPDASSTGTLIGVVSISELPKALAVGLAGISYYLSYDHSMLAVNGSLWTALAVIALLGAFITKKLRETPRVGTDLPAECFVWQGMFDVESDDDEGF</sequence>
<dbReference type="EMBL" id="ML993581">
    <property type="protein sequence ID" value="KAF2172518.1"/>
    <property type="molecule type" value="Genomic_DNA"/>
</dbReference>
<dbReference type="PANTHER" id="PTHR23504:SF6">
    <property type="entry name" value="MULTIDRUG TRANSPORTER, PUTATIVE (AFU_ORTHOLOGUE AFUA_4G08740)-RELATED"/>
    <property type="match status" value="1"/>
</dbReference>
<comment type="subcellular location">
    <subcellularLocation>
        <location evidence="1">Membrane</location>
        <topology evidence="1">Multi-pass membrane protein</topology>
    </subcellularLocation>
</comment>
<dbReference type="PROSITE" id="PS50850">
    <property type="entry name" value="MFS"/>
    <property type="match status" value="1"/>
</dbReference>
<organism evidence="9 10">
    <name type="scientific">Zasmidium cellare ATCC 36951</name>
    <dbReference type="NCBI Taxonomy" id="1080233"/>
    <lineage>
        <taxon>Eukaryota</taxon>
        <taxon>Fungi</taxon>
        <taxon>Dikarya</taxon>
        <taxon>Ascomycota</taxon>
        <taxon>Pezizomycotina</taxon>
        <taxon>Dothideomycetes</taxon>
        <taxon>Dothideomycetidae</taxon>
        <taxon>Mycosphaerellales</taxon>
        <taxon>Mycosphaerellaceae</taxon>
        <taxon>Zasmidium</taxon>
    </lineage>
</organism>
<feature type="transmembrane region" description="Helical" evidence="7">
    <location>
        <begin position="176"/>
        <end position="197"/>
    </location>
</feature>
<dbReference type="InterPro" id="IPR011701">
    <property type="entry name" value="MFS"/>
</dbReference>
<feature type="transmembrane region" description="Helical" evidence="7">
    <location>
        <begin position="50"/>
        <end position="69"/>
    </location>
</feature>
<feature type="domain" description="Major facilitator superfamily (MFS) profile" evidence="8">
    <location>
        <begin position="50"/>
        <end position="511"/>
    </location>
</feature>